<dbReference type="Gene3D" id="3.30.70.1290">
    <property type="entry name" value="Transposase IS200-like"/>
    <property type="match status" value="1"/>
</dbReference>
<sequence length="216" mass="24927">MKNPQFVSGNYYHVYNHAVEGCNMVRSTFDSDRFVECMVAFNRVNTIESIQLLKKKFGKMKIEPSDEPLVAIIAYCCNPNHYHLLLEQLVDDGIVRFMQRSGTGFTNYLNTKYQRQGSIFRGRYKAVHVSTNEQLLHTSVYVGLNDRVHNITGTNAKLVRSSWEEYEKEMAGLCSKSIILDQFRDTQDYLGFAKESLELSWQAKMDQKILKQMGAN</sequence>
<evidence type="ECO:0000313" key="3">
    <source>
        <dbReference type="Proteomes" id="UP000230833"/>
    </source>
</evidence>
<dbReference type="GO" id="GO:0003677">
    <property type="term" value="F:DNA binding"/>
    <property type="evidence" value="ECO:0007669"/>
    <property type="project" value="InterPro"/>
</dbReference>
<evidence type="ECO:0000259" key="1">
    <source>
        <dbReference type="SMART" id="SM01321"/>
    </source>
</evidence>
<dbReference type="PANTHER" id="PTHR34322:SF2">
    <property type="entry name" value="TRANSPOSASE IS200-LIKE DOMAIN-CONTAINING PROTEIN"/>
    <property type="match status" value="1"/>
</dbReference>
<comment type="caution">
    <text evidence="2">The sequence shown here is derived from an EMBL/GenBank/DDBJ whole genome shotgun (WGS) entry which is preliminary data.</text>
</comment>
<reference evidence="2 3" key="1">
    <citation type="submission" date="2017-09" db="EMBL/GenBank/DDBJ databases">
        <title>Depth-based differentiation of microbial function through sediment-hosted aquifers and enrichment of novel symbionts in the deep terrestrial subsurface.</title>
        <authorList>
            <person name="Probst A.J."/>
            <person name="Ladd B."/>
            <person name="Jarett J.K."/>
            <person name="Geller-Mcgrath D.E."/>
            <person name="Sieber C.M."/>
            <person name="Emerson J.B."/>
            <person name="Anantharaman K."/>
            <person name="Thomas B.C."/>
            <person name="Malmstrom R."/>
            <person name="Stieglmeier M."/>
            <person name="Klingl A."/>
            <person name="Woyke T."/>
            <person name="Ryan C.M."/>
            <person name="Banfield J.F."/>
        </authorList>
    </citation>
    <scope>NUCLEOTIDE SEQUENCE [LARGE SCALE GENOMIC DNA]</scope>
    <source>
        <strain evidence="2">CG10_big_fil_rev_8_21_14_0_10_45_14</strain>
    </source>
</reference>
<protein>
    <recommendedName>
        <fullName evidence="1">Transposase IS200-like domain-containing protein</fullName>
    </recommendedName>
</protein>
<accession>A0A2H0RKI8</accession>
<evidence type="ECO:0000313" key="2">
    <source>
        <dbReference type="EMBL" id="PIR47049.1"/>
    </source>
</evidence>
<dbReference type="InterPro" id="IPR036515">
    <property type="entry name" value="Transposase_17_sf"/>
</dbReference>
<organism evidence="2 3">
    <name type="scientific">Candidatus Vogelbacteria bacterium CG10_big_fil_rev_8_21_14_0_10_45_14</name>
    <dbReference type="NCBI Taxonomy" id="1975042"/>
    <lineage>
        <taxon>Bacteria</taxon>
        <taxon>Candidatus Vogeliibacteriota</taxon>
    </lineage>
</organism>
<name>A0A2H0RKI8_9BACT</name>
<dbReference type="InterPro" id="IPR002686">
    <property type="entry name" value="Transposase_17"/>
</dbReference>
<dbReference type="PANTHER" id="PTHR34322">
    <property type="entry name" value="TRANSPOSASE, Y1_TNP DOMAIN-CONTAINING"/>
    <property type="match status" value="1"/>
</dbReference>
<dbReference type="Proteomes" id="UP000230833">
    <property type="component" value="Unassembled WGS sequence"/>
</dbReference>
<dbReference type="SUPFAM" id="SSF143422">
    <property type="entry name" value="Transposase IS200-like"/>
    <property type="match status" value="1"/>
</dbReference>
<dbReference type="Pfam" id="PF01797">
    <property type="entry name" value="Y1_Tnp"/>
    <property type="match status" value="1"/>
</dbReference>
<dbReference type="GO" id="GO:0006313">
    <property type="term" value="P:DNA transposition"/>
    <property type="evidence" value="ECO:0007669"/>
    <property type="project" value="InterPro"/>
</dbReference>
<dbReference type="SMART" id="SM01321">
    <property type="entry name" value="Y1_Tnp"/>
    <property type="match status" value="1"/>
</dbReference>
<dbReference type="AlphaFoldDB" id="A0A2H0RKI8"/>
<feature type="domain" description="Transposase IS200-like" evidence="1">
    <location>
        <begin position="7"/>
        <end position="145"/>
    </location>
</feature>
<gene>
    <name evidence="2" type="ORF">COV07_01075</name>
</gene>
<dbReference type="EMBL" id="PCYL01000012">
    <property type="protein sequence ID" value="PIR47049.1"/>
    <property type="molecule type" value="Genomic_DNA"/>
</dbReference>
<dbReference type="GO" id="GO:0004803">
    <property type="term" value="F:transposase activity"/>
    <property type="evidence" value="ECO:0007669"/>
    <property type="project" value="InterPro"/>
</dbReference>
<proteinExistence type="predicted"/>